<feature type="transmembrane region" description="Helical" evidence="5">
    <location>
        <begin position="209"/>
        <end position="232"/>
    </location>
</feature>
<dbReference type="Proteomes" id="UP001623592">
    <property type="component" value="Unassembled WGS sequence"/>
</dbReference>
<protein>
    <submittedName>
        <fullName evidence="6">LrgB family protein</fullName>
    </submittedName>
</protein>
<evidence type="ECO:0000256" key="5">
    <source>
        <dbReference type="SAM" id="Phobius"/>
    </source>
</evidence>
<comment type="subcellular location">
    <subcellularLocation>
        <location evidence="1">Membrane</location>
        <topology evidence="1">Multi-pass membrane protein</topology>
    </subcellularLocation>
</comment>
<dbReference type="RefSeq" id="WP_406789649.1">
    <property type="nucleotide sequence ID" value="NZ_JBJIAA010000023.1"/>
</dbReference>
<organism evidence="6 7">
    <name type="scientific">Clostridium neuense</name>
    <dbReference type="NCBI Taxonomy" id="1728934"/>
    <lineage>
        <taxon>Bacteria</taxon>
        <taxon>Bacillati</taxon>
        <taxon>Bacillota</taxon>
        <taxon>Clostridia</taxon>
        <taxon>Eubacteriales</taxon>
        <taxon>Clostridiaceae</taxon>
        <taxon>Clostridium</taxon>
    </lineage>
</organism>
<evidence type="ECO:0000256" key="1">
    <source>
        <dbReference type="ARBA" id="ARBA00004141"/>
    </source>
</evidence>
<dbReference type="PANTHER" id="PTHR30249:SF0">
    <property type="entry name" value="PLASTIDAL GLYCOLATE_GLYCERATE TRANSLOCATOR 1, CHLOROPLASTIC"/>
    <property type="match status" value="1"/>
</dbReference>
<evidence type="ECO:0000256" key="2">
    <source>
        <dbReference type="ARBA" id="ARBA00022692"/>
    </source>
</evidence>
<feature type="transmembrane region" description="Helical" evidence="5">
    <location>
        <begin position="33"/>
        <end position="51"/>
    </location>
</feature>
<feature type="transmembrane region" description="Helical" evidence="5">
    <location>
        <begin position="142"/>
        <end position="169"/>
    </location>
</feature>
<evidence type="ECO:0000256" key="4">
    <source>
        <dbReference type="ARBA" id="ARBA00023136"/>
    </source>
</evidence>
<name>A0ABW8TLQ4_9CLOT</name>
<evidence type="ECO:0000313" key="6">
    <source>
        <dbReference type="EMBL" id="MFL0252990.1"/>
    </source>
</evidence>
<dbReference type="EMBL" id="JBJIAA010000023">
    <property type="protein sequence ID" value="MFL0252990.1"/>
    <property type="molecule type" value="Genomic_DNA"/>
</dbReference>
<comment type="caution">
    <text evidence="6">The sequence shown here is derived from an EMBL/GenBank/DDBJ whole genome shotgun (WGS) entry which is preliminary data.</text>
</comment>
<keyword evidence="2 5" id="KW-0812">Transmembrane</keyword>
<proteinExistence type="predicted"/>
<evidence type="ECO:0000313" key="7">
    <source>
        <dbReference type="Proteomes" id="UP001623592"/>
    </source>
</evidence>
<feature type="transmembrane region" description="Helical" evidence="5">
    <location>
        <begin position="93"/>
        <end position="122"/>
    </location>
</feature>
<reference evidence="6 7" key="1">
    <citation type="submission" date="2024-11" db="EMBL/GenBank/DDBJ databases">
        <authorList>
            <person name="Heng Y.C."/>
            <person name="Lim A.C.H."/>
            <person name="Lee J.K.Y."/>
            <person name="Kittelmann S."/>
        </authorList>
    </citation>
    <scope>NUCLEOTIDE SEQUENCE [LARGE SCALE GENOMIC DNA]</scope>
    <source>
        <strain evidence="6 7">WILCCON 0114</strain>
    </source>
</reference>
<evidence type="ECO:0000256" key="3">
    <source>
        <dbReference type="ARBA" id="ARBA00022989"/>
    </source>
</evidence>
<gene>
    <name evidence="6" type="ORF">ACJDT4_21510</name>
</gene>
<keyword evidence="4 5" id="KW-0472">Membrane</keyword>
<sequence length="233" mass="24593">MNELIHTSLFSILISLIAFEIGLFLYRKTKLPIFNPLLISIAIVIFILKSLNITLNEYNSGGQFISFFLGPSTVILAVPLYKKIDLLKKNIVPILLGISIGSIIGMISIAIMCHIFKLSAAIDLSLLPKSVTTPIGQSVSKQIGGIPAVTVAAIVLTGVFGAIVGPLVFKLFKIKDPVAMGIALGTSSHAIGTTKAIEIGETQGAMSSLSIGIAGLIIVIFAPIIVKLLSLLT</sequence>
<dbReference type="Pfam" id="PF04172">
    <property type="entry name" value="LrgB"/>
    <property type="match status" value="1"/>
</dbReference>
<feature type="transmembrane region" description="Helical" evidence="5">
    <location>
        <begin position="63"/>
        <end position="81"/>
    </location>
</feature>
<accession>A0ABW8TLQ4</accession>
<dbReference type="InterPro" id="IPR007300">
    <property type="entry name" value="CidB/LrgB"/>
</dbReference>
<keyword evidence="3 5" id="KW-1133">Transmembrane helix</keyword>
<dbReference type="PANTHER" id="PTHR30249">
    <property type="entry name" value="PUTATIVE SEROTONIN TRANSPORTER"/>
    <property type="match status" value="1"/>
</dbReference>
<feature type="transmembrane region" description="Helical" evidence="5">
    <location>
        <begin position="6"/>
        <end position="26"/>
    </location>
</feature>
<keyword evidence="7" id="KW-1185">Reference proteome</keyword>